<dbReference type="RefSeq" id="WP_148113950.1">
    <property type="nucleotide sequence ID" value="NZ_RCOR01000015.1"/>
</dbReference>
<evidence type="ECO:0008006" key="3">
    <source>
        <dbReference type="Google" id="ProtNLM"/>
    </source>
</evidence>
<proteinExistence type="predicted"/>
<gene>
    <name evidence="1" type="ORF">D9Q81_02115</name>
</gene>
<evidence type="ECO:0000313" key="2">
    <source>
        <dbReference type="Proteomes" id="UP000278149"/>
    </source>
</evidence>
<protein>
    <recommendedName>
        <fullName evidence="3">DUF4367 domain-containing protein</fullName>
    </recommendedName>
</protein>
<dbReference type="AlphaFoldDB" id="A0A3R9PEK0"/>
<dbReference type="Proteomes" id="UP000278149">
    <property type="component" value="Unassembled WGS sequence"/>
</dbReference>
<dbReference type="EMBL" id="RCOR01000015">
    <property type="protein sequence ID" value="RSN69912.1"/>
    <property type="molecule type" value="Genomic_DNA"/>
</dbReference>
<organism evidence="1 2">
    <name type="scientific">Candidatus Korarchaeum cryptofilum</name>
    <dbReference type="NCBI Taxonomy" id="498846"/>
    <lineage>
        <taxon>Archaea</taxon>
        <taxon>Thermoproteota</taxon>
        <taxon>Candidatus Korarchaeia</taxon>
        <taxon>Candidatus Korarchaeales</taxon>
        <taxon>Candidatus Korarchaeaceae</taxon>
        <taxon>Candidatus Korarchaeum</taxon>
    </lineage>
</organism>
<comment type="caution">
    <text evidence="1">The sequence shown here is derived from an EMBL/GenBank/DDBJ whole genome shotgun (WGS) entry which is preliminary data.</text>
</comment>
<accession>A0A3R9PEK0</accession>
<reference evidence="1 2" key="1">
    <citation type="submission" date="2018-10" db="EMBL/GenBank/DDBJ databases">
        <title>Co-occurring genomic capacity for anaerobic methane metabolism and dissimilatory sulfite reduction discovered in the Korarchaeota.</title>
        <authorList>
            <person name="Mckay L.J."/>
            <person name="Dlakic M."/>
            <person name="Fields M.W."/>
            <person name="Delmont T.O."/>
            <person name="Eren A.M."/>
            <person name="Jay Z.J."/>
            <person name="Klingelsmith K.B."/>
            <person name="Rusch D.B."/>
            <person name="Inskeep W.P."/>
        </authorList>
    </citation>
    <scope>NUCLEOTIDE SEQUENCE [LARGE SCALE GENOMIC DNA]</scope>
    <source>
        <strain evidence="1 2">WS</strain>
    </source>
</reference>
<evidence type="ECO:0000313" key="1">
    <source>
        <dbReference type="EMBL" id="RSN69912.1"/>
    </source>
</evidence>
<sequence>MISLMLLGALIYLIPQPGSSEEWPLPPENLPFTDLTSRLNSTSFSNHGFFLLNYQPIFSLGSGFDLPAGSSAYLYSAGYGNDTYLLLVVAKLPSTQSSLQFGARAVNQLRDELPPEKTRYLFTDEMGFLSYTEGNQSLSLWYGRSWFFEVLAWGPKSEDSINSVKKLINSFRG</sequence>
<name>A0A3R9PEK0_9CREN</name>